<sequence length="529" mass="58042">MSFDFGRIPGKKSFADDYISTIRMNVAKYPKKTAVIFGDQTMTWTDVWENSNRLDFALLELGLNRHDRVLILLPNCPEYPEVVLGINKAACVATACNFRLTAPEVAYQLNDCGARAVILKSAAELETVLSIKDQVPALEHVIMVEDGAPEGVFDYKSLLAQAPAEEPDVETDPGDVHLLMYTSGTTGKPKAAARTYKSDYHMANAVCHELGLGSDDVYLAAAPMYAAASMGYTFSTMMSAGTLAILPAFIPDKIFPEIERVKATWIFMVPIMYEWMLSTPAEVLGASDVSSVRHVVSCGAPLHNATAKKMIDSFTQAKVSNWLGASEFGFISRYTYENGPAGEGCVGRPVFDLELAVFDEEGNRAAVDQPGVLYGRGFSMWEGYLNKPEATKEAFLDHEWGTVGDICRQGEDGNFYIVDRKNDMIITGGMNVYPVEIENVLMAHDAVADVAVIGVPDDKWGEAVKALVVKAQGSEISEDDLIAYCKENMAGFKTPKSVEFIDQVPRSMIGKALKAQMRKKYWEGKDTVI</sequence>
<gene>
    <name evidence="5" type="ORF">SAMN02745216_04082</name>
</gene>
<evidence type="ECO:0000259" key="4">
    <source>
        <dbReference type="Pfam" id="PF13193"/>
    </source>
</evidence>
<dbReference type="EMBL" id="FQZU01000033">
    <property type="protein sequence ID" value="SHK78281.1"/>
    <property type="molecule type" value="Genomic_DNA"/>
</dbReference>
<feature type="domain" description="AMP-dependent synthetase/ligase" evidence="3">
    <location>
        <begin position="24"/>
        <end position="385"/>
    </location>
</feature>
<dbReference type="RefSeq" id="WP_073478107.1">
    <property type="nucleotide sequence ID" value="NZ_FQZU01000033.1"/>
</dbReference>
<dbReference type="AlphaFoldDB" id="A0A1M6VA75"/>
<dbReference type="InterPro" id="IPR000873">
    <property type="entry name" value="AMP-dep_synth/lig_dom"/>
</dbReference>
<evidence type="ECO:0000313" key="6">
    <source>
        <dbReference type="Proteomes" id="UP000183994"/>
    </source>
</evidence>
<dbReference type="PANTHER" id="PTHR43767:SF7">
    <property type="entry name" value="MEDIUM_LONG-CHAIN-FATTY-ACID--COA LIGASE FADD8"/>
    <property type="match status" value="1"/>
</dbReference>
<dbReference type="FunFam" id="3.30.300.30:FF:000008">
    <property type="entry name" value="2,3-dihydroxybenzoate-AMP ligase"/>
    <property type="match status" value="1"/>
</dbReference>
<protein>
    <submittedName>
        <fullName evidence="5">Long-chain acyl-CoA synthetase</fullName>
    </submittedName>
</protein>
<evidence type="ECO:0000256" key="1">
    <source>
        <dbReference type="ARBA" id="ARBA00006432"/>
    </source>
</evidence>
<keyword evidence="6" id="KW-1185">Reference proteome</keyword>
<dbReference type="Gene3D" id="3.40.50.12780">
    <property type="entry name" value="N-terminal domain of ligase-like"/>
    <property type="match status" value="1"/>
</dbReference>
<dbReference type="Proteomes" id="UP000183994">
    <property type="component" value="Unassembled WGS sequence"/>
</dbReference>
<dbReference type="InterPro" id="IPR042099">
    <property type="entry name" value="ANL_N_sf"/>
</dbReference>
<dbReference type="OrthoDB" id="5483897at2"/>
<dbReference type="SUPFAM" id="SSF56801">
    <property type="entry name" value="Acetyl-CoA synthetase-like"/>
    <property type="match status" value="1"/>
</dbReference>
<keyword evidence="2" id="KW-0436">Ligase</keyword>
<evidence type="ECO:0000259" key="3">
    <source>
        <dbReference type="Pfam" id="PF00501"/>
    </source>
</evidence>
<dbReference type="Gene3D" id="3.30.300.30">
    <property type="match status" value="1"/>
</dbReference>
<feature type="domain" description="AMP-binding enzyme C-terminal" evidence="4">
    <location>
        <begin position="436"/>
        <end position="511"/>
    </location>
</feature>
<dbReference type="InterPro" id="IPR050237">
    <property type="entry name" value="ATP-dep_AMP-bd_enzyme"/>
</dbReference>
<dbReference type="PANTHER" id="PTHR43767">
    <property type="entry name" value="LONG-CHAIN-FATTY-ACID--COA LIGASE"/>
    <property type="match status" value="1"/>
</dbReference>
<dbReference type="Pfam" id="PF13193">
    <property type="entry name" value="AMP-binding_C"/>
    <property type="match status" value="1"/>
</dbReference>
<dbReference type="Pfam" id="PF00501">
    <property type="entry name" value="AMP-binding"/>
    <property type="match status" value="1"/>
</dbReference>
<organism evidence="5 6">
    <name type="scientific">Desulfatibacillum alkenivorans DSM 16219</name>
    <dbReference type="NCBI Taxonomy" id="1121393"/>
    <lineage>
        <taxon>Bacteria</taxon>
        <taxon>Pseudomonadati</taxon>
        <taxon>Thermodesulfobacteriota</taxon>
        <taxon>Desulfobacteria</taxon>
        <taxon>Desulfobacterales</taxon>
        <taxon>Desulfatibacillaceae</taxon>
        <taxon>Desulfatibacillum</taxon>
    </lineage>
</organism>
<evidence type="ECO:0000313" key="5">
    <source>
        <dbReference type="EMBL" id="SHK78281.1"/>
    </source>
</evidence>
<dbReference type="InterPro" id="IPR045851">
    <property type="entry name" value="AMP-bd_C_sf"/>
</dbReference>
<dbReference type="InterPro" id="IPR025110">
    <property type="entry name" value="AMP-bd_C"/>
</dbReference>
<evidence type="ECO:0000256" key="2">
    <source>
        <dbReference type="ARBA" id="ARBA00022598"/>
    </source>
</evidence>
<proteinExistence type="inferred from homology"/>
<dbReference type="PROSITE" id="PS00455">
    <property type="entry name" value="AMP_BINDING"/>
    <property type="match status" value="1"/>
</dbReference>
<dbReference type="STRING" id="1121393.SAMN02745216_04082"/>
<comment type="similarity">
    <text evidence="1">Belongs to the ATP-dependent AMP-binding enzyme family.</text>
</comment>
<name>A0A1M6VA75_9BACT</name>
<reference evidence="6" key="1">
    <citation type="submission" date="2016-11" db="EMBL/GenBank/DDBJ databases">
        <authorList>
            <person name="Varghese N."/>
            <person name="Submissions S."/>
        </authorList>
    </citation>
    <scope>NUCLEOTIDE SEQUENCE [LARGE SCALE GENOMIC DNA]</scope>
    <source>
        <strain evidence="6">DSM 16219</strain>
    </source>
</reference>
<dbReference type="GO" id="GO:0016877">
    <property type="term" value="F:ligase activity, forming carbon-sulfur bonds"/>
    <property type="evidence" value="ECO:0007669"/>
    <property type="project" value="UniProtKB-ARBA"/>
</dbReference>
<dbReference type="InterPro" id="IPR020845">
    <property type="entry name" value="AMP-binding_CS"/>
</dbReference>
<accession>A0A1M6VA75</accession>